<dbReference type="EMBL" id="JBHTEY010000004">
    <property type="protein sequence ID" value="MFC7617681.1"/>
    <property type="molecule type" value="Genomic_DNA"/>
</dbReference>
<organism evidence="1 2">
    <name type="scientific">Actinokineospora soli</name>
    <dbReference type="NCBI Taxonomy" id="1048753"/>
    <lineage>
        <taxon>Bacteria</taxon>
        <taxon>Bacillati</taxon>
        <taxon>Actinomycetota</taxon>
        <taxon>Actinomycetes</taxon>
        <taxon>Pseudonocardiales</taxon>
        <taxon>Pseudonocardiaceae</taxon>
        <taxon>Actinokineospora</taxon>
    </lineage>
</organism>
<reference evidence="2" key="1">
    <citation type="journal article" date="2019" name="Int. J. Syst. Evol. Microbiol.">
        <title>The Global Catalogue of Microorganisms (GCM) 10K type strain sequencing project: providing services to taxonomists for standard genome sequencing and annotation.</title>
        <authorList>
            <consortium name="The Broad Institute Genomics Platform"/>
            <consortium name="The Broad Institute Genome Sequencing Center for Infectious Disease"/>
            <person name="Wu L."/>
            <person name="Ma J."/>
        </authorList>
    </citation>
    <scope>NUCLEOTIDE SEQUENCE [LARGE SCALE GENOMIC DNA]</scope>
    <source>
        <strain evidence="2">JCM 17695</strain>
    </source>
</reference>
<gene>
    <name evidence="1" type="ORF">ACFQV2_34040</name>
</gene>
<dbReference type="Proteomes" id="UP001596512">
    <property type="component" value="Unassembled WGS sequence"/>
</dbReference>
<accession>A0ABW2TWK4</accession>
<comment type="caution">
    <text evidence="1">The sequence shown here is derived from an EMBL/GenBank/DDBJ whole genome shotgun (WGS) entry which is preliminary data.</text>
</comment>
<keyword evidence="2" id="KW-1185">Reference proteome</keyword>
<proteinExistence type="predicted"/>
<evidence type="ECO:0000313" key="2">
    <source>
        <dbReference type="Proteomes" id="UP001596512"/>
    </source>
</evidence>
<name>A0ABW2TWK4_9PSEU</name>
<evidence type="ECO:0000313" key="1">
    <source>
        <dbReference type="EMBL" id="MFC7617681.1"/>
    </source>
</evidence>
<sequence length="98" mass="10249">MSAFMSTMLGLSTNPHSGRRLPGLLSAAGLTVTDIGSQALIQQKVETDLLGLGLAAALAEGTITEAQRDRFLSDLLAAEVSGDFHMSVTMFAVLAVRD</sequence>
<protein>
    <submittedName>
        <fullName evidence="1">Uncharacterized protein</fullName>
    </submittedName>
</protein>